<evidence type="ECO:0000313" key="13">
    <source>
        <dbReference type="EMBL" id="SDE24386.1"/>
    </source>
</evidence>
<dbReference type="InterPro" id="IPR029055">
    <property type="entry name" value="Ntn_hydrolases_N"/>
</dbReference>
<evidence type="ECO:0000256" key="10">
    <source>
        <dbReference type="HAMAP-Rule" id="MF_00164"/>
    </source>
</evidence>
<dbReference type="HAMAP" id="MF_00164">
    <property type="entry name" value="GlmS"/>
    <property type="match status" value="1"/>
</dbReference>
<evidence type="ECO:0000256" key="8">
    <source>
        <dbReference type="ARBA" id="ARBA00022737"/>
    </source>
</evidence>
<dbReference type="CDD" id="cd05009">
    <property type="entry name" value="SIS_GlmS_GlmD_2"/>
    <property type="match status" value="1"/>
</dbReference>
<dbReference type="InterPro" id="IPR035490">
    <property type="entry name" value="GlmS/FrlB_SIS"/>
</dbReference>
<dbReference type="PROSITE" id="PS51278">
    <property type="entry name" value="GATASE_TYPE_2"/>
    <property type="match status" value="1"/>
</dbReference>
<feature type="initiator methionine" description="Removed" evidence="10">
    <location>
        <position position="1"/>
    </location>
</feature>
<evidence type="ECO:0000256" key="5">
    <source>
        <dbReference type="ARBA" id="ARBA00022490"/>
    </source>
</evidence>
<accession>A0A1G7BDD4</accession>
<evidence type="ECO:0000256" key="6">
    <source>
        <dbReference type="ARBA" id="ARBA00022576"/>
    </source>
</evidence>
<dbReference type="InterPro" id="IPR035466">
    <property type="entry name" value="GlmS/AgaS_SIS"/>
</dbReference>
<dbReference type="CDD" id="cd05008">
    <property type="entry name" value="SIS_GlmS_GlmD_1"/>
    <property type="match status" value="1"/>
</dbReference>
<dbReference type="Gene3D" id="3.40.50.10490">
    <property type="entry name" value="Glucose-6-phosphate isomerase like protein, domain 1"/>
    <property type="match status" value="2"/>
</dbReference>
<dbReference type="Gene3D" id="3.60.20.10">
    <property type="entry name" value="Glutamine Phosphoribosylpyrophosphate, subunit 1, domain 1"/>
    <property type="match status" value="1"/>
</dbReference>
<evidence type="ECO:0000256" key="9">
    <source>
        <dbReference type="ARBA" id="ARBA00022962"/>
    </source>
</evidence>
<dbReference type="EC" id="2.6.1.16" evidence="3 10"/>
<feature type="domain" description="SIS" evidence="12">
    <location>
        <begin position="488"/>
        <end position="629"/>
    </location>
</feature>
<dbReference type="FunFam" id="3.40.50.10490:FF:000001">
    <property type="entry name" value="Glutamine--fructose-6-phosphate aminotransferase [isomerizing]"/>
    <property type="match status" value="1"/>
</dbReference>
<feature type="active site" description="Nucleophile; for GATase activity" evidence="10">
    <location>
        <position position="2"/>
    </location>
</feature>
<feature type="active site" description="For Fru-6P isomerization activity" evidence="10">
    <location>
        <position position="634"/>
    </location>
</feature>
<evidence type="ECO:0000256" key="2">
    <source>
        <dbReference type="ARBA" id="ARBA00004496"/>
    </source>
</evidence>
<dbReference type="InterPro" id="IPR046348">
    <property type="entry name" value="SIS_dom_sf"/>
</dbReference>
<evidence type="ECO:0000256" key="3">
    <source>
        <dbReference type="ARBA" id="ARBA00012916"/>
    </source>
</evidence>
<dbReference type="Pfam" id="PF01380">
    <property type="entry name" value="SIS"/>
    <property type="match status" value="2"/>
</dbReference>
<comment type="catalytic activity">
    <reaction evidence="1 10">
        <text>D-fructose 6-phosphate + L-glutamine = D-glucosamine 6-phosphate + L-glutamate</text>
        <dbReference type="Rhea" id="RHEA:13237"/>
        <dbReference type="ChEBI" id="CHEBI:29985"/>
        <dbReference type="ChEBI" id="CHEBI:58359"/>
        <dbReference type="ChEBI" id="CHEBI:58725"/>
        <dbReference type="ChEBI" id="CHEBI:61527"/>
        <dbReference type="EC" id="2.6.1.16"/>
    </reaction>
</comment>
<keyword evidence="14" id="KW-1185">Reference proteome</keyword>
<dbReference type="EMBL" id="FMZC01000014">
    <property type="protein sequence ID" value="SDE24386.1"/>
    <property type="molecule type" value="Genomic_DNA"/>
</dbReference>
<dbReference type="GO" id="GO:0046349">
    <property type="term" value="P:amino sugar biosynthetic process"/>
    <property type="evidence" value="ECO:0007669"/>
    <property type="project" value="UniProtKB-ARBA"/>
</dbReference>
<comment type="function">
    <text evidence="10">Catalyzes the first step in hexosamine metabolism, converting fructose-6P into glucosamine-6P using glutamine as a nitrogen source.</text>
</comment>
<dbReference type="OrthoDB" id="9761808at2"/>
<comment type="subunit">
    <text evidence="10">Homodimer.</text>
</comment>
<dbReference type="CDD" id="cd00714">
    <property type="entry name" value="GFAT"/>
    <property type="match status" value="1"/>
</dbReference>
<dbReference type="GO" id="GO:0006047">
    <property type="term" value="P:UDP-N-acetylglucosamine metabolic process"/>
    <property type="evidence" value="ECO:0007669"/>
    <property type="project" value="TreeGrafter"/>
</dbReference>
<dbReference type="GO" id="GO:0005829">
    <property type="term" value="C:cytosol"/>
    <property type="evidence" value="ECO:0007669"/>
    <property type="project" value="TreeGrafter"/>
</dbReference>
<feature type="domain" description="SIS" evidence="12">
    <location>
        <begin position="315"/>
        <end position="455"/>
    </location>
</feature>
<dbReference type="GO" id="GO:0005975">
    <property type="term" value="P:carbohydrate metabolic process"/>
    <property type="evidence" value="ECO:0007669"/>
    <property type="project" value="UniProtKB-UniRule"/>
</dbReference>
<organism evidence="13 14">
    <name type="scientific">Paracidovorax valerianellae</name>
    <dbReference type="NCBI Taxonomy" id="187868"/>
    <lineage>
        <taxon>Bacteria</taxon>
        <taxon>Pseudomonadati</taxon>
        <taxon>Pseudomonadota</taxon>
        <taxon>Betaproteobacteria</taxon>
        <taxon>Burkholderiales</taxon>
        <taxon>Comamonadaceae</taxon>
        <taxon>Paracidovorax</taxon>
    </lineage>
</organism>
<name>A0A1G7BDD4_9BURK</name>
<keyword evidence="6 10" id="KW-0032">Aminotransferase</keyword>
<dbReference type="RefSeq" id="WP_092745370.1">
    <property type="nucleotide sequence ID" value="NZ_FMZC01000014.1"/>
</dbReference>
<evidence type="ECO:0000256" key="1">
    <source>
        <dbReference type="ARBA" id="ARBA00001031"/>
    </source>
</evidence>
<feature type="domain" description="Glutamine amidotransferase type-2" evidence="11">
    <location>
        <begin position="2"/>
        <end position="237"/>
    </location>
</feature>
<evidence type="ECO:0000256" key="7">
    <source>
        <dbReference type="ARBA" id="ARBA00022679"/>
    </source>
</evidence>
<dbReference type="InterPro" id="IPR017932">
    <property type="entry name" value="GATase_2_dom"/>
</dbReference>
<dbReference type="SUPFAM" id="SSF53697">
    <property type="entry name" value="SIS domain"/>
    <property type="match status" value="1"/>
</dbReference>
<sequence length="639" mass="68677">MCGIVGAVSTRNIVPILVQGLQRLEYRGYDSCGVAIHDASLGASRTGGLRRARSTARVAELLEQVSTEQVEGATGIAHTRWATHGAPAVHNAHPHFSHGTGAEPAADEPLRLGRVALVHNGIIENHEELRAALQARGYAFTSQTDTEVIAHLVDSHYSGDLFQAVQAAVTQLHGAYAIAVIHKDEPHRVVGARAGSPLILGVGEGEHFLASDAMALAGVTDQIVYLEEGDLVDLQLGRYWIVGKGGQPLDTNRRPVRTVQAHSGAAELGPYRHYMQKEIFEQPRAIADTLEGVRGIVPELFDGAPGADGEPGAAAWRVFKDIDSVLILACGTSYYSGCAAKYWLESIAGIPTQVEVASEYRYRTSVPNPRALVVTISQSGETADTLAALRHAQSLGMLHTLTICNVSTSAMVRECKLAYITRAGVEIGVASTKAFTTQLAGLFLLTLAIAQSRGRLSEEQEAEHLKAMRHLPVALQAVLALEPQIISWAEDFARMENALFLGRGLHYPIALEGALKLKEISYIHAEAYPAGELKHGPLALVTSAMPIVTVAPNDTLLEKLKSNMQEVRARGGVLYVLADGDTRIESGEGLHVIRMPEHYGPLSPLLHVVPLQLLAYHTACARGTDVDKPRNLAKSVTVE</sequence>
<dbReference type="GO" id="GO:0006002">
    <property type="term" value="P:fructose 6-phosphate metabolic process"/>
    <property type="evidence" value="ECO:0007669"/>
    <property type="project" value="TreeGrafter"/>
</dbReference>
<dbReference type="NCBIfam" id="TIGR01135">
    <property type="entry name" value="glmS"/>
    <property type="match status" value="1"/>
</dbReference>
<keyword evidence="9" id="KW-0315">Glutamine amidotransferase</keyword>
<dbReference type="STRING" id="187868.SAMN05192589_11418"/>
<protein>
    <recommendedName>
        <fullName evidence="4 10">Glutamine--fructose-6-phosphate aminotransferase [isomerizing]</fullName>
        <ecNumber evidence="3 10">2.6.1.16</ecNumber>
    </recommendedName>
    <alternativeName>
        <fullName evidence="10">D-fructose-6-phosphate amidotransferase</fullName>
    </alternativeName>
    <alternativeName>
        <fullName evidence="10">GFAT</fullName>
    </alternativeName>
    <alternativeName>
        <fullName evidence="10">Glucosamine-6-phosphate synthase</fullName>
    </alternativeName>
    <alternativeName>
        <fullName evidence="10">Hexosephosphate aminotransferase</fullName>
    </alternativeName>
    <alternativeName>
        <fullName evidence="10">L-glutamine--D-fructose-6-phosphate amidotransferase</fullName>
    </alternativeName>
</protein>
<dbReference type="GO" id="GO:0004360">
    <property type="term" value="F:glutamine-fructose-6-phosphate transaminase (isomerizing) activity"/>
    <property type="evidence" value="ECO:0007669"/>
    <property type="project" value="UniProtKB-UniRule"/>
</dbReference>
<dbReference type="Proteomes" id="UP000198781">
    <property type="component" value="Unassembled WGS sequence"/>
</dbReference>
<dbReference type="Pfam" id="PF13522">
    <property type="entry name" value="GATase_6"/>
    <property type="match status" value="1"/>
</dbReference>
<keyword evidence="8" id="KW-0677">Repeat</keyword>
<keyword evidence="7 10" id="KW-0808">Transferase</keyword>
<dbReference type="PANTHER" id="PTHR10937:SF0">
    <property type="entry name" value="GLUTAMINE--FRUCTOSE-6-PHOSPHATE TRANSAMINASE (ISOMERIZING)"/>
    <property type="match status" value="1"/>
</dbReference>
<dbReference type="GO" id="GO:0006487">
    <property type="term" value="P:protein N-linked glycosylation"/>
    <property type="evidence" value="ECO:0007669"/>
    <property type="project" value="TreeGrafter"/>
</dbReference>
<dbReference type="NCBIfam" id="NF001484">
    <property type="entry name" value="PRK00331.1"/>
    <property type="match status" value="1"/>
</dbReference>
<dbReference type="InterPro" id="IPR001347">
    <property type="entry name" value="SIS_dom"/>
</dbReference>
<dbReference type="PANTHER" id="PTHR10937">
    <property type="entry name" value="GLUCOSAMINE--FRUCTOSE-6-PHOSPHATE AMINOTRANSFERASE, ISOMERIZING"/>
    <property type="match status" value="1"/>
</dbReference>
<evidence type="ECO:0000256" key="4">
    <source>
        <dbReference type="ARBA" id="ARBA00016090"/>
    </source>
</evidence>
<comment type="subcellular location">
    <subcellularLocation>
        <location evidence="2 10">Cytoplasm</location>
    </subcellularLocation>
</comment>
<evidence type="ECO:0000313" key="14">
    <source>
        <dbReference type="Proteomes" id="UP000198781"/>
    </source>
</evidence>
<dbReference type="PROSITE" id="PS51464">
    <property type="entry name" value="SIS"/>
    <property type="match status" value="2"/>
</dbReference>
<dbReference type="FunFam" id="3.60.20.10:FF:000006">
    <property type="entry name" value="Glutamine--fructose-6-phosphate aminotransferase [isomerizing]"/>
    <property type="match status" value="1"/>
</dbReference>
<dbReference type="FunFam" id="3.40.50.10490:FF:000002">
    <property type="entry name" value="Glutamine--fructose-6-phosphate aminotransferase [isomerizing]"/>
    <property type="match status" value="1"/>
</dbReference>
<proteinExistence type="inferred from homology"/>
<dbReference type="InterPro" id="IPR047084">
    <property type="entry name" value="GFAT_N"/>
</dbReference>
<evidence type="ECO:0000259" key="11">
    <source>
        <dbReference type="PROSITE" id="PS51278"/>
    </source>
</evidence>
<keyword evidence="5 10" id="KW-0963">Cytoplasm</keyword>
<gene>
    <name evidence="10" type="primary">glmS</name>
    <name evidence="13" type="ORF">SAMN05192589_11418</name>
</gene>
<dbReference type="SUPFAM" id="SSF56235">
    <property type="entry name" value="N-terminal nucleophile aminohydrolases (Ntn hydrolases)"/>
    <property type="match status" value="1"/>
</dbReference>
<evidence type="ECO:0000259" key="12">
    <source>
        <dbReference type="PROSITE" id="PS51464"/>
    </source>
</evidence>
<reference evidence="13 14" key="1">
    <citation type="submission" date="2016-10" db="EMBL/GenBank/DDBJ databases">
        <authorList>
            <person name="de Groot N.N."/>
        </authorList>
    </citation>
    <scope>NUCLEOTIDE SEQUENCE [LARGE SCALE GENOMIC DNA]</scope>
    <source>
        <strain evidence="13 14">DSM 16619</strain>
    </source>
</reference>
<dbReference type="InterPro" id="IPR005855">
    <property type="entry name" value="GFAT"/>
</dbReference>
<dbReference type="GO" id="GO:0097367">
    <property type="term" value="F:carbohydrate derivative binding"/>
    <property type="evidence" value="ECO:0007669"/>
    <property type="project" value="InterPro"/>
</dbReference>
<dbReference type="AlphaFoldDB" id="A0A1G7BDD4"/>